<keyword evidence="5 7" id="KW-1133">Transmembrane helix</keyword>
<feature type="transmembrane region" description="Helical" evidence="7">
    <location>
        <begin position="370"/>
        <end position="389"/>
    </location>
</feature>
<evidence type="ECO:0000256" key="2">
    <source>
        <dbReference type="ARBA" id="ARBA00022448"/>
    </source>
</evidence>
<comment type="subcellular location">
    <subcellularLocation>
        <location evidence="1">Cell membrane</location>
        <topology evidence="1">Multi-pass membrane protein</topology>
    </subcellularLocation>
</comment>
<proteinExistence type="predicted"/>
<dbReference type="EMBL" id="JBHSSE010000022">
    <property type="protein sequence ID" value="MFC6202378.1"/>
    <property type="molecule type" value="Genomic_DNA"/>
</dbReference>
<dbReference type="InterPro" id="IPR011701">
    <property type="entry name" value="MFS"/>
</dbReference>
<evidence type="ECO:0000256" key="6">
    <source>
        <dbReference type="ARBA" id="ARBA00023136"/>
    </source>
</evidence>
<feature type="transmembrane region" description="Helical" evidence="7">
    <location>
        <begin position="302"/>
        <end position="323"/>
    </location>
</feature>
<dbReference type="Gene3D" id="1.20.1250.20">
    <property type="entry name" value="MFS general substrate transporter like domains"/>
    <property type="match status" value="2"/>
</dbReference>
<evidence type="ECO:0000256" key="3">
    <source>
        <dbReference type="ARBA" id="ARBA00022475"/>
    </source>
</evidence>
<feature type="transmembrane region" description="Helical" evidence="7">
    <location>
        <begin position="12"/>
        <end position="33"/>
    </location>
</feature>
<keyword evidence="2" id="KW-0813">Transport</keyword>
<feature type="transmembrane region" description="Helical" evidence="7">
    <location>
        <begin position="165"/>
        <end position="186"/>
    </location>
</feature>
<keyword evidence="10" id="KW-1185">Reference proteome</keyword>
<dbReference type="PANTHER" id="PTHR43414:SF1">
    <property type="entry name" value="PEPTIDE PERMEASE"/>
    <property type="match status" value="1"/>
</dbReference>
<feature type="transmembrane region" description="Helical" evidence="7">
    <location>
        <begin position="139"/>
        <end position="159"/>
    </location>
</feature>
<feature type="transmembrane region" description="Helical" evidence="7">
    <location>
        <begin position="78"/>
        <end position="101"/>
    </location>
</feature>
<feature type="transmembrane region" description="Helical" evidence="7">
    <location>
        <begin position="278"/>
        <end position="296"/>
    </location>
</feature>
<evidence type="ECO:0000256" key="7">
    <source>
        <dbReference type="SAM" id="Phobius"/>
    </source>
</evidence>
<comment type="caution">
    <text evidence="9">The sequence shown here is derived from an EMBL/GenBank/DDBJ whole genome shotgun (WGS) entry which is preliminary data.</text>
</comment>
<evidence type="ECO:0000256" key="5">
    <source>
        <dbReference type="ARBA" id="ARBA00022989"/>
    </source>
</evidence>
<organism evidence="9 10">
    <name type="scientific">Lactiplantibacillus nangangensis</name>
    <dbReference type="NCBI Taxonomy" id="2559917"/>
    <lineage>
        <taxon>Bacteria</taxon>
        <taxon>Bacillati</taxon>
        <taxon>Bacillota</taxon>
        <taxon>Bacilli</taxon>
        <taxon>Lactobacillales</taxon>
        <taxon>Lactobacillaceae</taxon>
        <taxon>Lactiplantibacillus</taxon>
    </lineage>
</organism>
<gene>
    <name evidence="9" type="ORF">ACFP1L_10895</name>
</gene>
<dbReference type="SUPFAM" id="SSF103473">
    <property type="entry name" value="MFS general substrate transporter"/>
    <property type="match status" value="1"/>
</dbReference>
<dbReference type="PANTHER" id="PTHR43414">
    <property type="entry name" value="MULTIDRUG RESISTANCE PROTEIN MDTG"/>
    <property type="match status" value="1"/>
</dbReference>
<keyword evidence="6 7" id="KW-0472">Membrane</keyword>
<dbReference type="PROSITE" id="PS50850">
    <property type="entry name" value="MFS"/>
    <property type="match status" value="1"/>
</dbReference>
<feature type="transmembrane region" description="Helical" evidence="7">
    <location>
        <begin position="207"/>
        <end position="226"/>
    </location>
</feature>
<reference evidence="10" key="1">
    <citation type="journal article" date="2019" name="Int. J. Syst. Evol. Microbiol.">
        <title>The Global Catalogue of Microorganisms (GCM) 10K type strain sequencing project: providing services to taxonomists for standard genome sequencing and annotation.</title>
        <authorList>
            <consortium name="The Broad Institute Genomics Platform"/>
            <consortium name="The Broad Institute Genome Sequencing Center for Infectious Disease"/>
            <person name="Wu L."/>
            <person name="Ma J."/>
        </authorList>
    </citation>
    <scope>NUCLEOTIDE SEQUENCE [LARGE SCALE GENOMIC DNA]</scope>
    <source>
        <strain evidence="10">CCM 8930</strain>
    </source>
</reference>
<evidence type="ECO:0000313" key="9">
    <source>
        <dbReference type="EMBL" id="MFC6202378.1"/>
    </source>
</evidence>
<feature type="transmembrane region" description="Helical" evidence="7">
    <location>
        <begin position="45"/>
        <end position="66"/>
    </location>
</feature>
<name>A0ABW1SLE0_9LACO</name>
<feature type="domain" description="Major facilitator superfamily (MFS) profile" evidence="8">
    <location>
        <begin position="7"/>
        <end position="393"/>
    </location>
</feature>
<dbReference type="Pfam" id="PF07690">
    <property type="entry name" value="MFS_1"/>
    <property type="match status" value="1"/>
</dbReference>
<keyword evidence="4 7" id="KW-0812">Transmembrane</keyword>
<evidence type="ECO:0000256" key="4">
    <source>
        <dbReference type="ARBA" id="ARBA00022692"/>
    </source>
</evidence>
<dbReference type="Proteomes" id="UP001596171">
    <property type="component" value="Unassembled WGS sequence"/>
</dbReference>
<accession>A0ABW1SLE0</accession>
<dbReference type="RefSeq" id="WP_223877461.1">
    <property type="nucleotide sequence ID" value="NZ_BJDI01000008.1"/>
</dbReference>
<dbReference type="InterPro" id="IPR020846">
    <property type="entry name" value="MFS_dom"/>
</dbReference>
<sequence length="395" mass="42291">MIELKRNFRILWLGSLITELGNAMTLPFIVLYIQTLGQFTTQQLTWLGAAAFAVTYASKALVSPLWGRLADQKGRKLMCLRASGVMTLTIIGVGLAPNVWVLLGLRALQGAFSGYINNANALISLTAPVATRGQQLSRLVTGSITGSLLGPLLGGSLASTVGYRGAFFVTGSLMALVFGLTWWGVTEQVTAISRAKLVPLRPILRDIGAPFFIALFSSLLVIQATTNAITPILSLFVGQLSHQASQVVMMTGLVAAAPGLATILMAGRVGHWLDHFGANRCLVIFLSLAIINLALTSLTTQIWQLVVLRFILGIADAALLPAIQILTVERVPRTAFGRVFSLNQSAQSTGNVIGPGLAALVATQWGYQPIFLVTAGLELLVLGLWWGYFRSQPQH</sequence>
<dbReference type="InterPro" id="IPR036259">
    <property type="entry name" value="MFS_trans_sf"/>
</dbReference>
<feature type="transmembrane region" description="Helical" evidence="7">
    <location>
        <begin position="246"/>
        <end position="266"/>
    </location>
</feature>
<evidence type="ECO:0000259" key="8">
    <source>
        <dbReference type="PROSITE" id="PS50850"/>
    </source>
</evidence>
<protein>
    <submittedName>
        <fullName evidence="9">MFS transporter</fullName>
    </submittedName>
</protein>
<evidence type="ECO:0000313" key="10">
    <source>
        <dbReference type="Proteomes" id="UP001596171"/>
    </source>
</evidence>
<evidence type="ECO:0000256" key="1">
    <source>
        <dbReference type="ARBA" id="ARBA00004651"/>
    </source>
</evidence>
<keyword evidence="3" id="KW-1003">Cell membrane</keyword>